<dbReference type="Gene3D" id="1.20.1290.10">
    <property type="entry name" value="AhpD-like"/>
    <property type="match status" value="1"/>
</dbReference>
<evidence type="ECO:0000256" key="1">
    <source>
        <dbReference type="SAM" id="SignalP"/>
    </source>
</evidence>
<reference evidence="3 4" key="1">
    <citation type="submission" date="2021-03" db="EMBL/GenBank/DDBJ databases">
        <authorList>
            <person name="Kim M.K."/>
        </authorList>
    </citation>
    <scope>NUCLEOTIDE SEQUENCE [LARGE SCALE GENOMIC DNA]</scope>
    <source>
        <strain evidence="3 4">BT507</strain>
    </source>
</reference>
<dbReference type="PANTHER" id="PTHR33570">
    <property type="entry name" value="4-CARBOXYMUCONOLACTONE DECARBOXYLASE FAMILY PROTEIN"/>
    <property type="match status" value="1"/>
</dbReference>
<feature type="domain" description="Carboxymuconolactone decarboxylase-like" evidence="2">
    <location>
        <begin position="156"/>
        <end position="229"/>
    </location>
</feature>
<accession>A0ABS3TFE1</accession>
<proteinExistence type="predicted"/>
<gene>
    <name evidence="3" type="ORF">J4D97_17115</name>
</gene>
<keyword evidence="4" id="KW-1185">Reference proteome</keyword>
<dbReference type="InterPro" id="IPR029032">
    <property type="entry name" value="AhpD-like"/>
</dbReference>
<dbReference type="Pfam" id="PF02627">
    <property type="entry name" value="CMD"/>
    <property type="match status" value="2"/>
</dbReference>
<dbReference type="EMBL" id="JAGETX010000011">
    <property type="protein sequence ID" value="MBO3272376.1"/>
    <property type="molecule type" value="Genomic_DNA"/>
</dbReference>
<keyword evidence="1" id="KW-0732">Signal</keyword>
<evidence type="ECO:0000313" key="3">
    <source>
        <dbReference type="EMBL" id="MBO3272376.1"/>
    </source>
</evidence>
<dbReference type="InterPro" id="IPR003779">
    <property type="entry name" value="CMD-like"/>
</dbReference>
<sequence>MLKTALYLVGLTGLFLLVGHPAQAGCIASAPDALTVRQQAIITIATLTAKGDLPRLQQALGKGLDAGLTVNEEKEVLVHLYAYCGFPRSLSGLNTFINVLEERKAQGITDVWGREASPITSTAPKYERGKQNLETLTGKPETGPKTGYAALSPEIEVFLKEHLFADLFERDVLTFTERELVTIAALVSLGGVEPMLQSHLGIGLHLGLTPSQLQQLLQVAEASIGKKEADACRTVLMKVLQTSNQPGAPKRK</sequence>
<dbReference type="Proteomes" id="UP000670527">
    <property type="component" value="Unassembled WGS sequence"/>
</dbReference>
<name>A0ABS3TFE1_9BACT</name>
<feature type="signal peptide" evidence="1">
    <location>
        <begin position="1"/>
        <end position="24"/>
    </location>
</feature>
<evidence type="ECO:0000313" key="4">
    <source>
        <dbReference type="Proteomes" id="UP000670527"/>
    </source>
</evidence>
<feature type="chain" id="PRO_5045285670" evidence="1">
    <location>
        <begin position="25"/>
        <end position="252"/>
    </location>
</feature>
<dbReference type="PANTHER" id="PTHR33570:SF2">
    <property type="entry name" value="CARBOXYMUCONOLACTONE DECARBOXYLASE-LIKE DOMAIN-CONTAINING PROTEIN"/>
    <property type="match status" value="1"/>
</dbReference>
<dbReference type="InterPro" id="IPR052512">
    <property type="entry name" value="4CMD/NDH-1_regulator"/>
</dbReference>
<feature type="domain" description="Carboxymuconolactone decarboxylase-like" evidence="2">
    <location>
        <begin position="28"/>
        <end position="93"/>
    </location>
</feature>
<dbReference type="RefSeq" id="WP_208308639.1">
    <property type="nucleotide sequence ID" value="NZ_JAGETX010000011.1"/>
</dbReference>
<organism evidence="3 4">
    <name type="scientific">Hymenobacter defluvii</name>
    <dbReference type="NCBI Taxonomy" id="2054411"/>
    <lineage>
        <taxon>Bacteria</taxon>
        <taxon>Pseudomonadati</taxon>
        <taxon>Bacteroidota</taxon>
        <taxon>Cytophagia</taxon>
        <taxon>Cytophagales</taxon>
        <taxon>Hymenobacteraceae</taxon>
        <taxon>Hymenobacter</taxon>
    </lineage>
</organism>
<protein>
    <submittedName>
        <fullName evidence="3">Carboxymuconolactone decarboxylase family protein</fullName>
    </submittedName>
</protein>
<comment type="caution">
    <text evidence="3">The sequence shown here is derived from an EMBL/GenBank/DDBJ whole genome shotgun (WGS) entry which is preliminary data.</text>
</comment>
<dbReference type="SUPFAM" id="SSF69118">
    <property type="entry name" value="AhpD-like"/>
    <property type="match status" value="1"/>
</dbReference>
<evidence type="ECO:0000259" key="2">
    <source>
        <dbReference type="Pfam" id="PF02627"/>
    </source>
</evidence>